<comment type="caution">
    <text evidence="3">The sequence shown here is derived from an EMBL/GenBank/DDBJ whole genome shotgun (WGS) entry which is preliminary data.</text>
</comment>
<evidence type="ECO:0000313" key="4">
    <source>
        <dbReference type="Proteomes" id="UP000823637"/>
    </source>
</evidence>
<evidence type="ECO:0000313" key="3">
    <source>
        <dbReference type="EMBL" id="MBO8446379.1"/>
    </source>
</evidence>
<organism evidence="3 4">
    <name type="scientific">Candidatus Enterocola intestinipullorum</name>
    <dbReference type="NCBI Taxonomy" id="2840783"/>
    <lineage>
        <taxon>Bacteria</taxon>
        <taxon>Pseudomonadati</taxon>
        <taxon>Bacteroidota</taxon>
        <taxon>Bacteroidia</taxon>
        <taxon>Bacteroidales</taxon>
        <taxon>Candidatus Enterocola</taxon>
    </lineage>
</organism>
<gene>
    <name evidence="3" type="ORF">IAC32_01340</name>
</gene>
<evidence type="ECO:0000256" key="2">
    <source>
        <dbReference type="SAM" id="Phobius"/>
    </source>
</evidence>
<sequence length="235" mass="25701">MEKNKLGLWIAAGLTAAAVIFSIALYSTGKISANASRVVSVKGLAEREVMADRAISPFAYKLAGNDLMQLYAQVKQKNNTVVAFLKAAGIGDDEITVAAPDVYDASTQQYASNDLRYNYIVTSVVTVCTDKVQAIIELQAEQGKLLEKGIPMATGWEYKTEYSFTKLNDIKPEMIEEATKNAREAAEKFAQDSDSKLGKIKKASQGQFSISDRDSNTPYIKSVRVVSSVDYLLDD</sequence>
<feature type="region of interest" description="Disordered" evidence="1">
    <location>
        <begin position="193"/>
        <end position="215"/>
    </location>
</feature>
<name>A0A9D9EJM6_9BACT</name>
<dbReference type="EMBL" id="JADIMR010000019">
    <property type="protein sequence ID" value="MBO8446379.1"/>
    <property type="molecule type" value="Genomic_DNA"/>
</dbReference>
<dbReference type="InterPro" id="IPR052022">
    <property type="entry name" value="26kDa_periplasmic_antigen"/>
</dbReference>
<reference evidence="3" key="2">
    <citation type="journal article" date="2021" name="PeerJ">
        <title>Extensive microbial diversity within the chicken gut microbiome revealed by metagenomics and culture.</title>
        <authorList>
            <person name="Gilroy R."/>
            <person name="Ravi A."/>
            <person name="Getino M."/>
            <person name="Pursley I."/>
            <person name="Horton D.L."/>
            <person name="Alikhan N.F."/>
            <person name="Baker D."/>
            <person name="Gharbi K."/>
            <person name="Hall N."/>
            <person name="Watson M."/>
            <person name="Adriaenssens E.M."/>
            <person name="Foster-Nyarko E."/>
            <person name="Jarju S."/>
            <person name="Secka A."/>
            <person name="Antonio M."/>
            <person name="Oren A."/>
            <person name="Chaudhuri R.R."/>
            <person name="La Ragione R."/>
            <person name="Hildebrand F."/>
            <person name="Pallen M.J."/>
        </authorList>
    </citation>
    <scope>NUCLEOTIDE SEQUENCE</scope>
    <source>
        <strain evidence="3">D3-1215</strain>
    </source>
</reference>
<dbReference type="Gene3D" id="3.30.110.170">
    <property type="entry name" value="Protein of unknown function (DUF541), domain 1"/>
    <property type="match status" value="1"/>
</dbReference>
<dbReference type="InterPro" id="IPR007497">
    <property type="entry name" value="SIMPL/DUF541"/>
</dbReference>
<proteinExistence type="predicted"/>
<accession>A0A9D9EJM6</accession>
<dbReference type="PIRSF" id="PIRSF029033">
    <property type="entry name" value="UCP029033"/>
    <property type="match status" value="1"/>
</dbReference>
<feature type="transmembrane region" description="Helical" evidence="2">
    <location>
        <begin position="6"/>
        <end position="27"/>
    </location>
</feature>
<dbReference type="PANTHER" id="PTHR34387:SF2">
    <property type="entry name" value="SLR1258 PROTEIN"/>
    <property type="match status" value="1"/>
</dbReference>
<evidence type="ECO:0000256" key="1">
    <source>
        <dbReference type="SAM" id="MobiDB-lite"/>
    </source>
</evidence>
<keyword evidence="2" id="KW-0472">Membrane</keyword>
<reference evidence="3" key="1">
    <citation type="submission" date="2020-10" db="EMBL/GenBank/DDBJ databases">
        <authorList>
            <person name="Gilroy R."/>
        </authorList>
    </citation>
    <scope>NUCLEOTIDE SEQUENCE</scope>
    <source>
        <strain evidence="3">D3-1215</strain>
    </source>
</reference>
<dbReference type="InterPro" id="IPR016907">
    <property type="entry name" value="UCP029033"/>
</dbReference>
<dbReference type="PANTHER" id="PTHR34387">
    <property type="entry name" value="SLR1258 PROTEIN"/>
    <property type="match status" value="1"/>
</dbReference>
<keyword evidence="2" id="KW-1133">Transmembrane helix</keyword>
<dbReference type="AlphaFoldDB" id="A0A9D9EJM6"/>
<dbReference type="GO" id="GO:0006974">
    <property type="term" value="P:DNA damage response"/>
    <property type="evidence" value="ECO:0007669"/>
    <property type="project" value="TreeGrafter"/>
</dbReference>
<dbReference type="Proteomes" id="UP000823637">
    <property type="component" value="Unassembled WGS sequence"/>
</dbReference>
<keyword evidence="2" id="KW-0812">Transmembrane</keyword>
<dbReference type="Pfam" id="PF04402">
    <property type="entry name" value="SIMPL"/>
    <property type="match status" value="1"/>
</dbReference>
<protein>
    <submittedName>
        <fullName evidence="3">SIMPL domain-containing protein</fullName>
    </submittedName>
</protein>